<evidence type="ECO:0000256" key="2">
    <source>
        <dbReference type="ARBA" id="ARBA00022448"/>
    </source>
</evidence>
<dbReference type="GeneID" id="92210214"/>
<dbReference type="RefSeq" id="XP_066831956.1">
    <property type="nucleotide sequence ID" value="XM_066975304.1"/>
</dbReference>
<feature type="transmembrane region" description="Helical" evidence="7">
    <location>
        <begin position="170"/>
        <end position="188"/>
    </location>
</feature>
<keyword evidence="9" id="KW-1185">Reference proteome</keyword>
<evidence type="ECO:0000256" key="4">
    <source>
        <dbReference type="ARBA" id="ARBA00022989"/>
    </source>
</evidence>
<reference evidence="8 9" key="1">
    <citation type="submission" date="2024-03" db="EMBL/GenBank/DDBJ databases">
        <authorList>
            <person name="Brejova B."/>
        </authorList>
    </citation>
    <scope>NUCLEOTIDE SEQUENCE [LARGE SCALE GENOMIC DNA]</scope>
    <source>
        <strain evidence="8 9">CBS 14171</strain>
    </source>
</reference>
<evidence type="ECO:0000256" key="3">
    <source>
        <dbReference type="ARBA" id="ARBA00022692"/>
    </source>
</evidence>
<keyword evidence="3 7" id="KW-0812">Transmembrane</keyword>
<dbReference type="Pfam" id="PF00083">
    <property type="entry name" value="Sugar_tr"/>
    <property type="match status" value="1"/>
</dbReference>
<dbReference type="PANTHER" id="PTHR48022:SF8">
    <property type="entry name" value="MAJOR FACILITATOR SUPERFAMILY (MFS) PROFILE DOMAIN-CONTAINING PROTEIN-RELATED"/>
    <property type="match status" value="1"/>
</dbReference>
<feature type="transmembrane region" description="Helical" evidence="7">
    <location>
        <begin position="127"/>
        <end position="150"/>
    </location>
</feature>
<keyword evidence="2" id="KW-0813">Transport</keyword>
<evidence type="ECO:0000256" key="7">
    <source>
        <dbReference type="SAM" id="Phobius"/>
    </source>
</evidence>
<organism evidence="8 9">
    <name type="scientific">Lodderomyces beijingensis</name>
    <dbReference type="NCBI Taxonomy" id="1775926"/>
    <lineage>
        <taxon>Eukaryota</taxon>
        <taxon>Fungi</taxon>
        <taxon>Dikarya</taxon>
        <taxon>Ascomycota</taxon>
        <taxon>Saccharomycotina</taxon>
        <taxon>Pichiomycetes</taxon>
        <taxon>Debaryomycetaceae</taxon>
        <taxon>Candida/Lodderomyces clade</taxon>
        <taxon>Lodderomyces</taxon>
    </lineage>
</organism>
<dbReference type="InterPro" id="IPR005828">
    <property type="entry name" value="MFS_sugar_transport-like"/>
</dbReference>
<comment type="subcellular location">
    <subcellularLocation>
        <location evidence="1">Membrane</location>
        <topology evidence="1">Multi-pass membrane protein</topology>
    </subcellularLocation>
</comment>
<feature type="transmembrane region" description="Helical" evidence="7">
    <location>
        <begin position="239"/>
        <end position="262"/>
    </location>
</feature>
<keyword evidence="5 7" id="KW-0472">Membrane</keyword>
<proteinExistence type="predicted"/>
<gene>
    <name evidence="8" type="ORF">LODBEIA_P50180</name>
</gene>
<dbReference type="InterPro" id="IPR050360">
    <property type="entry name" value="MFS_Sugar_Transporters"/>
</dbReference>
<evidence type="ECO:0000256" key="1">
    <source>
        <dbReference type="ARBA" id="ARBA00004141"/>
    </source>
</evidence>
<feature type="transmembrane region" description="Helical" evidence="7">
    <location>
        <begin position="306"/>
        <end position="324"/>
    </location>
</feature>
<evidence type="ECO:0008006" key="10">
    <source>
        <dbReference type="Google" id="ProtNLM"/>
    </source>
</evidence>
<feature type="transmembrane region" description="Helical" evidence="7">
    <location>
        <begin position="200"/>
        <end position="219"/>
    </location>
</feature>
<dbReference type="InterPro" id="IPR036259">
    <property type="entry name" value="MFS_trans_sf"/>
</dbReference>
<feature type="transmembrane region" description="Helical" evidence="7">
    <location>
        <begin position="40"/>
        <end position="62"/>
    </location>
</feature>
<sequence>MLEYFANYGSVLHISGTTTISGTTREPNDKQWQVTLIPKFALPFLILSMSIFFAVESPRWLVRIDRNQLALRNLAKLRNLPIDHPYVLAEISDINEQVMVEKQVSSDSNFCRCIKEIFTKKSIAYRFFMMGAMAQILGQWSGANAVTIYASKLFSLAGVKGDVGTLKMSAALGVVKFGSAYLGAFFLVDTLGRKKSLYTGLFLQLVSILYYAIFLTVVPQATTGDTWSLSSSQRQASKAALAAIFLSGVGWVIGANNTSYLLGSEIFPLHIRSFAQSLVMVVHFANQYGNSKALPKMMLAMHPYGAFYLFVGDLVVYLIWAYFLPELKGRSLESIEKIFTLPWYKLRYSDRLVPDHSQLCRIAHVGAGVGITQQGDDADKELEFLQTIDKRASPPTMIENLAESESSDDKEKEREVV</sequence>
<feature type="region of interest" description="Disordered" evidence="6">
    <location>
        <begin position="391"/>
        <end position="417"/>
    </location>
</feature>
<dbReference type="SUPFAM" id="SSF103473">
    <property type="entry name" value="MFS general substrate transporter"/>
    <property type="match status" value="1"/>
</dbReference>
<dbReference type="Proteomes" id="UP001497383">
    <property type="component" value="Chromosome 6"/>
</dbReference>
<name>A0ABP0ZRN3_9ASCO</name>
<protein>
    <recommendedName>
        <fullName evidence="10">Major facilitator superfamily (MFS) profile domain-containing protein</fullName>
    </recommendedName>
</protein>
<dbReference type="PANTHER" id="PTHR48022">
    <property type="entry name" value="PLASTIDIC GLUCOSE TRANSPORTER 4"/>
    <property type="match status" value="1"/>
</dbReference>
<evidence type="ECO:0000313" key="9">
    <source>
        <dbReference type="Proteomes" id="UP001497383"/>
    </source>
</evidence>
<keyword evidence="4 7" id="KW-1133">Transmembrane helix</keyword>
<evidence type="ECO:0000256" key="5">
    <source>
        <dbReference type="ARBA" id="ARBA00023136"/>
    </source>
</evidence>
<accession>A0ABP0ZRN3</accession>
<evidence type="ECO:0000256" key="6">
    <source>
        <dbReference type="SAM" id="MobiDB-lite"/>
    </source>
</evidence>
<dbReference type="EMBL" id="OZ022410">
    <property type="protein sequence ID" value="CAK9441149.1"/>
    <property type="molecule type" value="Genomic_DNA"/>
</dbReference>
<feature type="compositionally biased region" description="Basic and acidic residues" evidence="6">
    <location>
        <begin position="407"/>
        <end position="417"/>
    </location>
</feature>
<dbReference type="Gene3D" id="1.20.1250.20">
    <property type="entry name" value="MFS general substrate transporter like domains"/>
    <property type="match status" value="1"/>
</dbReference>
<evidence type="ECO:0000313" key="8">
    <source>
        <dbReference type="EMBL" id="CAK9441149.1"/>
    </source>
</evidence>